<keyword evidence="2" id="KW-0472">Membrane</keyword>
<dbReference type="Proteomes" id="UP001319867">
    <property type="component" value="Chromosome"/>
</dbReference>
<feature type="transmembrane region" description="Helical" evidence="2">
    <location>
        <begin position="31"/>
        <end position="51"/>
    </location>
</feature>
<keyword evidence="4" id="KW-1185">Reference proteome</keyword>
<reference evidence="3 4" key="2">
    <citation type="journal article" date="2022" name="Microorganisms">
        <title>Complete Genome Sequences of Two Flavobacterium ammonificans Strains and a Flavobacterium ammoniigenes Strain of Ammonifying Bacterioplankton Isolated from Surface River Water.</title>
        <authorList>
            <person name="Suda W."/>
            <person name="Ogata Y."/>
            <person name="Shindo C."/>
            <person name="Watanabe K."/>
        </authorList>
    </citation>
    <scope>NUCLEOTIDE SEQUENCE [LARGE SCALE GENOMIC DNA]</scope>
    <source>
        <strain evidence="3 4">GENT5</strain>
    </source>
</reference>
<reference evidence="3 4" key="1">
    <citation type="journal article" date="2022" name="Int. J. Syst. Evol. Microbiol.">
        <title>Flavobacterium ammonificans sp. nov. and Flavobacterium ammoniigenes sp. nov., ammonifying bacteria isolated from surface river water.</title>
        <authorList>
            <person name="Watanabe K."/>
            <person name="Kitamura T."/>
            <person name="Ogata Y."/>
            <person name="Shindo C."/>
            <person name="Suda W."/>
        </authorList>
    </citation>
    <scope>NUCLEOTIDE SEQUENCE [LARGE SCALE GENOMIC DNA]</scope>
    <source>
        <strain evidence="3 4">GENT5</strain>
    </source>
</reference>
<gene>
    <name evidence="3" type="ORF">GENT5_00060</name>
</gene>
<sequence>MGFSLQSGLKKGLMTNPLKNKSWFKLLSNKYILVLVFFTAWMLFLDNYSYFDHRFLDKQIDELEDNKTYYQEEIKKDKRHIKELKNIEYVEKYAREKYYMKKDSEDIYIIEFEGDSAIKTK</sequence>
<dbReference type="InterPro" id="IPR007060">
    <property type="entry name" value="FtsL/DivIC"/>
</dbReference>
<evidence type="ECO:0000256" key="1">
    <source>
        <dbReference type="SAM" id="Coils"/>
    </source>
</evidence>
<protein>
    <recommendedName>
        <fullName evidence="5">Septum formation initiator</fullName>
    </recommendedName>
</protein>
<dbReference type="Pfam" id="PF04977">
    <property type="entry name" value="DivIC"/>
    <property type="match status" value="1"/>
</dbReference>
<proteinExistence type="predicted"/>
<evidence type="ECO:0000313" key="3">
    <source>
        <dbReference type="EMBL" id="BDB53701.1"/>
    </source>
</evidence>
<accession>A0ABM7V238</accession>
<keyword evidence="1" id="KW-0175">Coiled coil</keyword>
<evidence type="ECO:0000256" key="2">
    <source>
        <dbReference type="SAM" id="Phobius"/>
    </source>
</evidence>
<feature type="coiled-coil region" evidence="1">
    <location>
        <begin position="53"/>
        <end position="80"/>
    </location>
</feature>
<keyword evidence="2" id="KW-1133">Transmembrane helix</keyword>
<organism evidence="3 4">
    <name type="scientific">Flavobacterium ammoniigenes</name>
    <dbReference type="NCBI Taxonomy" id="1751095"/>
    <lineage>
        <taxon>Bacteria</taxon>
        <taxon>Pseudomonadati</taxon>
        <taxon>Bacteroidota</taxon>
        <taxon>Flavobacteriia</taxon>
        <taxon>Flavobacteriales</taxon>
        <taxon>Flavobacteriaceae</taxon>
        <taxon>Flavobacterium</taxon>
    </lineage>
</organism>
<name>A0ABM7V238_9FLAO</name>
<keyword evidence="2" id="KW-0812">Transmembrane</keyword>
<dbReference type="EMBL" id="AP025184">
    <property type="protein sequence ID" value="BDB53701.1"/>
    <property type="molecule type" value="Genomic_DNA"/>
</dbReference>
<evidence type="ECO:0000313" key="4">
    <source>
        <dbReference type="Proteomes" id="UP001319867"/>
    </source>
</evidence>
<evidence type="ECO:0008006" key="5">
    <source>
        <dbReference type="Google" id="ProtNLM"/>
    </source>
</evidence>